<comment type="caution">
    <text evidence="11">The sequence shown here is derived from an EMBL/GenBank/DDBJ whole genome shotgun (WGS) entry which is preliminary data.</text>
</comment>
<keyword evidence="2 7" id="KW-0597">Phosphoprotein</keyword>
<protein>
    <submittedName>
        <fullName evidence="11">Response regulator transcription factor</fullName>
    </submittedName>
</protein>
<dbReference type="SMART" id="SM00448">
    <property type="entry name" value="REC"/>
    <property type="match status" value="1"/>
</dbReference>
<evidence type="ECO:0000256" key="4">
    <source>
        <dbReference type="ARBA" id="ARBA00023015"/>
    </source>
</evidence>
<dbReference type="AlphaFoldDB" id="A0A5C4T2V1"/>
<evidence type="ECO:0000256" key="8">
    <source>
        <dbReference type="PROSITE-ProRule" id="PRU01091"/>
    </source>
</evidence>
<dbReference type="SUPFAM" id="SSF46894">
    <property type="entry name" value="C-terminal effector domain of the bipartite response regulators"/>
    <property type="match status" value="1"/>
</dbReference>
<dbReference type="InterPro" id="IPR001867">
    <property type="entry name" value="OmpR/PhoB-type_DNA-bd"/>
</dbReference>
<keyword evidence="5 8" id="KW-0238">DNA-binding</keyword>
<evidence type="ECO:0000256" key="5">
    <source>
        <dbReference type="ARBA" id="ARBA00023125"/>
    </source>
</evidence>
<dbReference type="InterPro" id="IPR036388">
    <property type="entry name" value="WH-like_DNA-bd_sf"/>
</dbReference>
<dbReference type="Gene3D" id="6.10.250.690">
    <property type="match status" value="1"/>
</dbReference>
<evidence type="ECO:0000313" key="11">
    <source>
        <dbReference type="EMBL" id="TNJ63206.1"/>
    </source>
</evidence>
<dbReference type="Pfam" id="PF00486">
    <property type="entry name" value="Trans_reg_C"/>
    <property type="match status" value="1"/>
</dbReference>
<evidence type="ECO:0000259" key="10">
    <source>
        <dbReference type="PROSITE" id="PS51755"/>
    </source>
</evidence>
<dbReference type="PANTHER" id="PTHR48111">
    <property type="entry name" value="REGULATOR OF RPOS"/>
    <property type="match status" value="1"/>
</dbReference>
<dbReference type="GO" id="GO:0032993">
    <property type="term" value="C:protein-DNA complex"/>
    <property type="evidence" value="ECO:0007669"/>
    <property type="project" value="TreeGrafter"/>
</dbReference>
<sequence>MQEYGSPTCHRIKKGGISLALTVLVADDDPEIRDVVGIYLRNEGYRVIEAGDGAQAVELMLREQADLLILDVMMPNLDGIKACLKIREKSAIPIIMLSAKGEDIDKITGLTTGADDYVTKPFNPLELIARVKAQFRRQTLAGGGKPNDSSVIEIDDLIIHKTRHQVIVRGKEVSLTPIEFSILELLAGNRGHVFNVEQIYRNVWKEDKFCSDNTVMVHVRNIREKVEDNPREPRYIQTVWGVGYKVE</sequence>
<dbReference type="InterPro" id="IPR039420">
    <property type="entry name" value="WalR-like"/>
</dbReference>
<dbReference type="InterPro" id="IPR016032">
    <property type="entry name" value="Sig_transdc_resp-reg_C-effctor"/>
</dbReference>
<dbReference type="GO" id="GO:0005829">
    <property type="term" value="C:cytosol"/>
    <property type="evidence" value="ECO:0007669"/>
    <property type="project" value="TreeGrafter"/>
</dbReference>
<reference evidence="11 12" key="1">
    <citation type="submission" date="2019-05" db="EMBL/GenBank/DDBJ databases">
        <title>We sequenced the genome of Paenibacillus hemerocallicola KCTC 33185 for further insight into its adaptation and study the phylogeny of Paenibacillus.</title>
        <authorList>
            <person name="Narsing Rao M.P."/>
        </authorList>
    </citation>
    <scope>NUCLEOTIDE SEQUENCE [LARGE SCALE GENOMIC DNA]</scope>
    <source>
        <strain evidence="11 12">KCTC 33185</strain>
    </source>
</reference>
<dbReference type="PANTHER" id="PTHR48111:SF2">
    <property type="entry name" value="RESPONSE REGULATOR SAER"/>
    <property type="match status" value="1"/>
</dbReference>
<dbReference type="OrthoDB" id="9790442at2"/>
<organism evidence="11 12">
    <name type="scientific">Paenibacillus hemerocallicola</name>
    <dbReference type="NCBI Taxonomy" id="1172614"/>
    <lineage>
        <taxon>Bacteria</taxon>
        <taxon>Bacillati</taxon>
        <taxon>Bacillota</taxon>
        <taxon>Bacilli</taxon>
        <taxon>Bacillales</taxon>
        <taxon>Paenibacillaceae</taxon>
        <taxon>Paenibacillus</taxon>
    </lineage>
</organism>
<dbReference type="PROSITE" id="PS50110">
    <property type="entry name" value="RESPONSE_REGULATORY"/>
    <property type="match status" value="1"/>
</dbReference>
<dbReference type="GO" id="GO:0006355">
    <property type="term" value="P:regulation of DNA-templated transcription"/>
    <property type="evidence" value="ECO:0007669"/>
    <property type="project" value="InterPro"/>
</dbReference>
<evidence type="ECO:0000256" key="3">
    <source>
        <dbReference type="ARBA" id="ARBA00023012"/>
    </source>
</evidence>
<feature type="domain" description="Response regulatory" evidence="9">
    <location>
        <begin position="22"/>
        <end position="135"/>
    </location>
</feature>
<evidence type="ECO:0000256" key="7">
    <source>
        <dbReference type="PROSITE-ProRule" id="PRU00169"/>
    </source>
</evidence>
<evidence type="ECO:0000256" key="6">
    <source>
        <dbReference type="ARBA" id="ARBA00023163"/>
    </source>
</evidence>
<dbReference type="Gene3D" id="1.10.10.10">
    <property type="entry name" value="Winged helix-like DNA-binding domain superfamily/Winged helix DNA-binding domain"/>
    <property type="match status" value="1"/>
</dbReference>
<feature type="domain" description="OmpR/PhoB-type" evidence="10">
    <location>
        <begin position="149"/>
        <end position="247"/>
    </location>
</feature>
<feature type="DNA-binding region" description="OmpR/PhoB-type" evidence="8">
    <location>
        <begin position="149"/>
        <end position="247"/>
    </location>
</feature>
<dbReference type="FunFam" id="3.40.50.2300:FF:000001">
    <property type="entry name" value="DNA-binding response regulator PhoB"/>
    <property type="match status" value="1"/>
</dbReference>
<dbReference type="SUPFAM" id="SSF52172">
    <property type="entry name" value="CheY-like"/>
    <property type="match status" value="1"/>
</dbReference>
<dbReference type="FunFam" id="1.10.10.10:FF:000018">
    <property type="entry name" value="DNA-binding response regulator ResD"/>
    <property type="match status" value="1"/>
</dbReference>
<feature type="modified residue" description="4-aspartylphosphate" evidence="7">
    <location>
        <position position="71"/>
    </location>
</feature>
<dbReference type="Proteomes" id="UP000307943">
    <property type="component" value="Unassembled WGS sequence"/>
</dbReference>
<keyword evidence="12" id="KW-1185">Reference proteome</keyword>
<name>A0A5C4T2V1_9BACL</name>
<dbReference type="CDD" id="cd17574">
    <property type="entry name" value="REC_OmpR"/>
    <property type="match status" value="1"/>
</dbReference>
<dbReference type="SMART" id="SM00862">
    <property type="entry name" value="Trans_reg_C"/>
    <property type="match status" value="1"/>
</dbReference>
<dbReference type="GO" id="GO:0000976">
    <property type="term" value="F:transcription cis-regulatory region binding"/>
    <property type="evidence" value="ECO:0007669"/>
    <property type="project" value="TreeGrafter"/>
</dbReference>
<keyword evidence="4" id="KW-0805">Transcription regulation</keyword>
<dbReference type="GO" id="GO:0000156">
    <property type="term" value="F:phosphorelay response regulator activity"/>
    <property type="evidence" value="ECO:0007669"/>
    <property type="project" value="TreeGrafter"/>
</dbReference>
<dbReference type="InterPro" id="IPR001789">
    <property type="entry name" value="Sig_transdc_resp-reg_receiver"/>
</dbReference>
<dbReference type="Gene3D" id="3.40.50.2300">
    <property type="match status" value="1"/>
</dbReference>
<dbReference type="PROSITE" id="PS51755">
    <property type="entry name" value="OMPR_PHOB"/>
    <property type="match status" value="1"/>
</dbReference>
<evidence type="ECO:0000313" key="12">
    <source>
        <dbReference type="Proteomes" id="UP000307943"/>
    </source>
</evidence>
<keyword evidence="3" id="KW-0902">Two-component regulatory system</keyword>
<evidence type="ECO:0000256" key="1">
    <source>
        <dbReference type="ARBA" id="ARBA00004496"/>
    </source>
</evidence>
<evidence type="ECO:0000256" key="2">
    <source>
        <dbReference type="ARBA" id="ARBA00022553"/>
    </source>
</evidence>
<comment type="subcellular location">
    <subcellularLocation>
        <location evidence="1">Cytoplasm</location>
    </subcellularLocation>
</comment>
<accession>A0A5C4T2V1</accession>
<dbReference type="EMBL" id="VDCQ01000046">
    <property type="protein sequence ID" value="TNJ63206.1"/>
    <property type="molecule type" value="Genomic_DNA"/>
</dbReference>
<dbReference type="Pfam" id="PF00072">
    <property type="entry name" value="Response_reg"/>
    <property type="match status" value="1"/>
</dbReference>
<evidence type="ECO:0000259" key="9">
    <source>
        <dbReference type="PROSITE" id="PS50110"/>
    </source>
</evidence>
<keyword evidence="6" id="KW-0804">Transcription</keyword>
<dbReference type="CDD" id="cd00383">
    <property type="entry name" value="trans_reg_C"/>
    <property type="match status" value="1"/>
</dbReference>
<dbReference type="InterPro" id="IPR011006">
    <property type="entry name" value="CheY-like_superfamily"/>
</dbReference>
<gene>
    <name evidence="11" type="ORF">FE784_26435</name>
</gene>
<proteinExistence type="predicted"/>